<protein>
    <submittedName>
        <fullName evidence="1">Uncharacterized protein</fullName>
    </submittedName>
</protein>
<dbReference type="AlphaFoldDB" id="A0A4V3H429"/>
<comment type="caution">
    <text evidence="1">The sequence shown here is derived from an EMBL/GenBank/DDBJ whole genome shotgun (WGS) entry which is preliminary data.</text>
</comment>
<evidence type="ECO:0000313" key="1">
    <source>
        <dbReference type="EMBL" id="TDY01625.1"/>
    </source>
</evidence>
<dbReference type="EMBL" id="SOQX01000003">
    <property type="protein sequence ID" value="TDY01625.1"/>
    <property type="molecule type" value="Genomic_DNA"/>
</dbReference>
<dbReference type="RefSeq" id="WP_279585919.1">
    <property type="nucleotide sequence ID" value="NZ_SOQX01000003.1"/>
</dbReference>
<proteinExistence type="predicted"/>
<gene>
    <name evidence="1" type="ORF">EDC23_1514</name>
</gene>
<dbReference type="Proteomes" id="UP000294914">
    <property type="component" value="Unassembled WGS sequence"/>
</dbReference>
<keyword evidence="2" id="KW-1185">Reference proteome</keyword>
<sequence length="40" mass="4340">MTLTEPTSRDIAVTAPAVQGLPLFARFTSLDSLLNLRLLP</sequence>
<evidence type="ECO:0000313" key="2">
    <source>
        <dbReference type="Proteomes" id="UP000294914"/>
    </source>
</evidence>
<accession>A0A4V3H429</accession>
<organism evidence="1 2">
    <name type="scientific">Thiohalophilus thiocyanatoxydans</name>
    <dbReference type="NCBI Taxonomy" id="381308"/>
    <lineage>
        <taxon>Bacteria</taxon>
        <taxon>Pseudomonadati</taxon>
        <taxon>Pseudomonadota</taxon>
        <taxon>Gammaproteobacteria</taxon>
        <taxon>Thiohalomonadales</taxon>
        <taxon>Thiohalophilaceae</taxon>
        <taxon>Thiohalophilus</taxon>
    </lineage>
</organism>
<reference evidence="1 2" key="1">
    <citation type="submission" date="2019-03" db="EMBL/GenBank/DDBJ databases">
        <title>Genomic Encyclopedia of Type Strains, Phase IV (KMG-IV): sequencing the most valuable type-strain genomes for metagenomic binning, comparative biology and taxonomic classification.</title>
        <authorList>
            <person name="Goeker M."/>
        </authorList>
    </citation>
    <scope>NUCLEOTIDE SEQUENCE [LARGE SCALE GENOMIC DNA]</scope>
    <source>
        <strain evidence="1 2">DSM 16326</strain>
    </source>
</reference>
<name>A0A4V3H429_9GAMM</name>